<organism evidence="2 3">
    <name type="scientific">Giardia muris</name>
    <dbReference type="NCBI Taxonomy" id="5742"/>
    <lineage>
        <taxon>Eukaryota</taxon>
        <taxon>Metamonada</taxon>
        <taxon>Diplomonadida</taxon>
        <taxon>Hexamitidae</taxon>
        <taxon>Giardiinae</taxon>
        <taxon>Giardia</taxon>
    </lineage>
</organism>
<comment type="caution">
    <text evidence="2">The sequence shown here is derived from an EMBL/GenBank/DDBJ whole genome shotgun (WGS) entry which is preliminary data.</text>
</comment>
<evidence type="ECO:0000313" key="3">
    <source>
        <dbReference type="Proteomes" id="UP000315496"/>
    </source>
</evidence>
<evidence type="ECO:0000256" key="1">
    <source>
        <dbReference type="SAM" id="MobiDB-lite"/>
    </source>
</evidence>
<accession>A0A4Z1T1M3</accession>
<dbReference type="EMBL" id="VDLU01000001">
    <property type="protein sequence ID" value="TNJ29598.1"/>
    <property type="molecule type" value="Genomic_DNA"/>
</dbReference>
<sequence>MRGQTKSEDDIVSISSDIAEYRPFPQIVTAGLEESSSVQVISSLSEPTHPKQFSQPRPTRTLKEVMNAELSSQEAPPPPPLPQPPEQKIVSSFYLSIDYSESASSQQRERVYIDKANDGHGLSSHSPSPSQVQITDLSVEMKESREDSAPRSDEVGLEVASILREASMCARPMRSAGSMALAKSWISEAEKAAQYQQVLTIPCTGPYHKLYGSAVLRVPDGKQVVTARVLTRMTIGKLSIYMCEATTRWGNEESNRFLLIVPFLTKANQFRIGTPWSEFQCAPSFREYFPGIDLVGVPVVFNPALCTAIDEDVTP</sequence>
<feature type="region of interest" description="Disordered" evidence="1">
    <location>
        <begin position="35"/>
        <end position="87"/>
    </location>
</feature>
<protein>
    <submittedName>
        <fullName evidence="2">Uncharacterized protein</fullName>
    </submittedName>
</protein>
<dbReference type="OrthoDB" id="10657880at2759"/>
<dbReference type="Proteomes" id="UP000315496">
    <property type="component" value="Chromosome 1"/>
</dbReference>
<feature type="compositionally biased region" description="Low complexity" evidence="1">
    <location>
        <begin position="35"/>
        <end position="46"/>
    </location>
</feature>
<gene>
    <name evidence="2" type="ORF">GMRT_13986</name>
</gene>
<evidence type="ECO:0000313" key="2">
    <source>
        <dbReference type="EMBL" id="TNJ29598.1"/>
    </source>
</evidence>
<name>A0A4Z1T1M3_GIAMU</name>
<feature type="compositionally biased region" description="Pro residues" evidence="1">
    <location>
        <begin position="75"/>
        <end position="85"/>
    </location>
</feature>
<reference evidence="2 3" key="1">
    <citation type="submission" date="2019-05" db="EMBL/GenBank/DDBJ databases">
        <title>The compact genome of Giardia muris reveals important steps in the evolution of intestinal protozoan parasites.</title>
        <authorList>
            <person name="Xu F."/>
            <person name="Jimenez-Gonzalez A."/>
            <person name="Einarsson E."/>
            <person name="Astvaldsson A."/>
            <person name="Peirasmaki D."/>
            <person name="Eckmann L."/>
            <person name="Andersson J.O."/>
            <person name="Svard S.G."/>
            <person name="Jerlstrom-Hultqvist J."/>
        </authorList>
    </citation>
    <scope>NUCLEOTIDE SEQUENCE [LARGE SCALE GENOMIC DNA]</scope>
    <source>
        <strain evidence="2 3">Roberts-Thomson</strain>
    </source>
</reference>
<dbReference type="AlphaFoldDB" id="A0A4Z1T1M3"/>
<proteinExistence type="predicted"/>
<dbReference type="VEuPathDB" id="GiardiaDB:GMRT_13986"/>
<keyword evidence="3" id="KW-1185">Reference proteome</keyword>